<dbReference type="OMA" id="SPKYEAC"/>
<dbReference type="Pfam" id="PF22697">
    <property type="entry name" value="SOS1_NGEF_PH"/>
    <property type="match status" value="1"/>
</dbReference>
<evidence type="ECO:0000256" key="6">
    <source>
        <dbReference type="SAM" id="MobiDB-lite"/>
    </source>
</evidence>
<evidence type="ECO:0000313" key="10">
    <source>
        <dbReference type="Ensembl" id="ENSACIP00000020946.1"/>
    </source>
</evidence>
<dbReference type="GO" id="GO:0005085">
    <property type="term" value="F:guanyl-nucleotide exchange factor activity"/>
    <property type="evidence" value="ECO:0007669"/>
    <property type="project" value="UniProtKB-KW"/>
</dbReference>
<reference evidence="10" key="1">
    <citation type="submission" date="2025-08" db="UniProtKB">
        <authorList>
            <consortium name="Ensembl"/>
        </authorList>
    </citation>
    <scope>IDENTIFICATION</scope>
</reference>
<feature type="region of interest" description="Disordered" evidence="6">
    <location>
        <begin position="101"/>
        <end position="162"/>
    </location>
</feature>
<dbReference type="SUPFAM" id="SSF48065">
    <property type="entry name" value="DBL homology domain (DH-domain)"/>
    <property type="match status" value="1"/>
</dbReference>
<feature type="compositionally biased region" description="Basic and acidic residues" evidence="6">
    <location>
        <begin position="20"/>
        <end position="29"/>
    </location>
</feature>
<dbReference type="InterPro" id="IPR000219">
    <property type="entry name" value="DH_dom"/>
</dbReference>
<name>A0A3Q0SCX8_AMPCI</name>
<dbReference type="Gene3D" id="1.20.900.10">
    <property type="entry name" value="Dbl homology (DH) domain"/>
    <property type="match status" value="1"/>
</dbReference>
<feature type="region of interest" description="Disordered" evidence="6">
    <location>
        <begin position="227"/>
        <end position="250"/>
    </location>
</feature>
<dbReference type="CDD" id="cd00160">
    <property type="entry name" value="RhoGEF"/>
    <property type="match status" value="1"/>
</dbReference>
<dbReference type="InterPro" id="IPR001849">
    <property type="entry name" value="PH_domain"/>
</dbReference>
<feature type="domain" description="SH3" evidence="7">
    <location>
        <begin position="721"/>
        <end position="782"/>
    </location>
</feature>
<evidence type="ECO:0000256" key="5">
    <source>
        <dbReference type="PROSITE-ProRule" id="PRU00192"/>
    </source>
</evidence>
<keyword evidence="3" id="KW-0344">Guanine-nucleotide releasing factor</keyword>
<dbReference type="InterPro" id="IPR047271">
    <property type="entry name" value="Ephexin-like"/>
</dbReference>
<keyword evidence="2 5" id="KW-0728">SH3 domain</keyword>
<dbReference type="InterPro" id="IPR011993">
    <property type="entry name" value="PH-like_dom_sf"/>
</dbReference>
<dbReference type="CDD" id="cd01221">
    <property type="entry name" value="PH_ephexin"/>
    <property type="match status" value="1"/>
</dbReference>
<dbReference type="Gene3D" id="2.30.29.30">
    <property type="entry name" value="Pleckstrin-homology domain (PH domain)/Phosphotyrosine-binding domain (PTB)"/>
    <property type="match status" value="1"/>
</dbReference>
<evidence type="ECO:0000256" key="2">
    <source>
        <dbReference type="ARBA" id="ARBA00022443"/>
    </source>
</evidence>
<organism evidence="10 11">
    <name type="scientific">Amphilophus citrinellus</name>
    <name type="common">Midas cichlid</name>
    <name type="synonym">Cichlasoma citrinellum</name>
    <dbReference type="NCBI Taxonomy" id="61819"/>
    <lineage>
        <taxon>Eukaryota</taxon>
        <taxon>Metazoa</taxon>
        <taxon>Chordata</taxon>
        <taxon>Craniata</taxon>
        <taxon>Vertebrata</taxon>
        <taxon>Euteleostomi</taxon>
        <taxon>Actinopterygii</taxon>
        <taxon>Neopterygii</taxon>
        <taxon>Teleostei</taxon>
        <taxon>Neoteleostei</taxon>
        <taxon>Acanthomorphata</taxon>
        <taxon>Ovalentaria</taxon>
        <taxon>Cichlomorphae</taxon>
        <taxon>Cichliformes</taxon>
        <taxon>Cichlidae</taxon>
        <taxon>New World cichlids</taxon>
        <taxon>Cichlasomatinae</taxon>
        <taxon>Heroini</taxon>
        <taxon>Amphilophus</taxon>
    </lineage>
</organism>
<proteinExistence type="predicted"/>
<dbReference type="SMART" id="SM00326">
    <property type="entry name" value="SH3"/>
    <property type="match status" value="1"/>
</dbReference>
<dbReference type="AlphaFoldDB" id="A0A3Q0SCX8"/>
<dbReference type="Pfam" id="PF00018">
    <property type="entry name" value="SH3_1"/>
    <property type="match status" value="1"/>
</dbReference>
<dbReference type="Ensembl" id="ENSACIT00000021492.1">
    <property type="protein sequence ID" value="ENSACIP00000020946.1"/>
    <property type="gene ID" value="ENSACIG00000016259.1"/>
</dbReference>
<dbReference type="Proteomes" id="UP000261340">
    <property type="component" value="Unplaced"/>
</dbReference>
<dbReference type="SUPFAM" id="SSF50729">
    <property type="entry name" value="PH domain-like"/>
    <property type="match status" value="1"/>
</dbReference>
<dbReference type="SMART" id="SM00325">
    <property type="entry name" value="RhoGEF"/>
    <property type="match status" value="1"/>
</dbReference>
<dbReference type="PROSITE" id="PS50002">
    <property type="entry name" value="SH3"/>
    <property type="match status" value="1"/>
</dbReference>
<dbReference type="PROSITE" id="PS50010">
    <property type="entry name" value="DH_2"/>
    <property type="match status" value="1"/>
</dbReference>
<comment type="subcellular location">
    <subcellularLocation>
        <location evidence="1">Cell projection</location>
    </subcellularLocation>
</comment>
<keyword evidence="4" id="KW-0966">Cell projection</keyword>
<feature type="compositionally biased region" description="Low complexity" evidence="6">
    <location>
        <begin position="101"/>
        <end position="111"/>
    </location>
</feature>
<reference evidence="10" key="2">
    <citation type="submission" date="2025-09" db="UniProtKB">
        <authorList>
            <consortium name="Ensembl"/>
        </authorList>
    </citation>
    <scope>IDENTIFICATION</scope>
</reference>
<dbReference type="PANTHER" id="PTHR12845">
    <property type="entry name" value="GUANINE NUCLEOTIDE EXCHANGE FACTOR"/>
    <property type="match status" value="1"/>
</dbReference>
<dbReference type="PROSITE" id="PS50003">
    <property type="entry name" value="PH_DOMAIN"/>
    <property type="match status" value="1"/>
</dbReference>
<dbReference type="InterPro" id="IPR055251">
    <property type="entry name" value="SOS1_NGEF_PH"/>
</dbReference>
<dbReference type="InterPro" id="IPR035899">
    <property type="entry name" value="DBL_dom_sf"/>
</dbReference>
<dbReference type="PANTHER" id="PTHR12845:SF4">
    <property type="entry name" value="RHO GUANINE NUCLEOTIDE EXCHANGE FACTOR 26"/>
    <property type="match status" value="1"/>
</dbReference>
<protein>
    <submittedName>
        <fullName evidence="10">Rho guanine nucleotide exchange factor 26</fullName>
    </submittedName>
</protein>
<dbReference type="Gene3D" id="2.30.30.40">
    <property type="entry name" value="SH3 Domains"/>
    <property type="match status" value="1"/>
</dbReference>
<evidence type="ECO:0000256" key="4">
    <source>
        <dbReference type="ARBA" id="ARBA00023273"/>
    </source>
</evidence>
<feature type="domain" description="DH" evidence="9">
    <location>
        <begin position="372"/>
        <end position="556"/>
    </location>
</feature>
<evidence type="ECO:0000259" key="8">
    <source>
        <dbReference type="PROSITE" id="PS50003"/>
    </source>
</evidence>
<dbReference type="InterPro" id="IPR001452">
    <property type="entry name" value="SH3_domain"/>
</dbReference>
<dbReference type="InterPro" id="IPR036028">
    <property type="entry name" value="SH3-like_dom_sf"/>
</dbReference>
<feature type="region of interest" description="Disordered" evidence="6">
    <location>
        <begin position="1"/>
        <end position="42"/>
    </location>
</feature>
<evidence type="ECO:0000256" key="3">
    <source>
        <dbReference type="ARBA" id="ARBA00022658"/>
    </source>
</evidence>
<dbReference type="STRING" id="61819.ENSACIP00000020946"/>
<dbReference type="GeneTree" id="ENSGT01030000234571"/>
<dbReference type="InterPro" id="IPR035797">
    <property type="entry name" value="ARHGEF16/ARHGEF26_SH3"/>
</dbReference>
<dbReference type="InterPro" id="IPR047270">
    <property type="entry name" value="PH_ephexin"/>
</dbReference>
<dbReference type="Pfam" id="PF00621">
    <property type="entry name" value="RhoGEF"/>
    <property type="match status" value="1"/>
</dbReference>
<dbReference type="SUPFAM" id="SSF50044">
    <property type="entry name" value="SH3-domain"/>
    <property type="match status" value="1"/>
</dbReference>
<sequence>MDIGNDVDLSNNNIMPLWKPRADNSKRPQDLSSAKPRPHSCHINGVMKSNFPEEHNKCSFTLSQPAERLVVTPQFVDNNTVVSSPPTSRNLSMSCSSTSSIPSLVSLTSSEPPTPRSPSPADRGQALLRQPQSSSPTSTQDTRHASSSSSISSTSPSPSLSRSISPYNSIVLSTNSPAALKMGTQQLIPKGLASDIRQSKTPSSGTQGQGSRSLKALSMVETGPYFSTGGGLNEGEDGDSESPGAIRRGLRSTSYRRAVVSGVDLEVPTVDPRGHRLSQPVIKRLGMDILDSPSPEKKKTLTSQLTFDSEELYQTYKENALINDSDEDADSREAKPDNNIVVQYRPIRTSWSQLSVVKRSGLCEQMSQEERKRQEAIFEVISSEHSYLHSLEILIRMFKDSTELSEAMTKTEHHHLFSNITDVCEASKKFFKELEKRHEQNIVIDDISDIICKHAHSNFDPYITYCSNEVYQQRTLQRLVSKNPTFKEVLTRIEGHPDCRNLPMISFLILPMQRITRLPLLMDTICQKTAKDSPQHEACKRALQEVSKVVRKCNEGARTMERTEMMYTINSQLEFKIKPFPLVSSSRWMVKRGELTTFVDNSIFYKRTSRQQVYFFLFNDVLIITRKKSEESYTVIDYALRNEIWVGSCQPSDLNRSPIKSTTSMLSSRQAGANHLFQLSFRSNCSGGKVTMIVGTELLNERARWISALDNNDNKESQDRTNIMQVEVIRTYTARQPDELSLQVADVVLVRQTVEDGWYEGERLRDGERGWFLSECAEPITCQATIERNMRRMDRLQGLETNV</sequence>
<dbReference type="CDD" id="cd11938">
    <property type="entry name" value="SH3_ARHGEF16_26"/>
    <property type="match status" value="1"/>
</dbReference>
<evidence type="ECO:0000259" key="7">
    <source>
        <dbReference type="PROSITE" id="PS50002"/>
    </source>
</evidence>
<keyword evidence="11" id="KW-1185">Reference proteome</keyword>
<evidence type="ECO:0000313" key="11">
    <source>
        <dbReference type="Proteomes" id="UP000261340"/>
    </source>
</evidence>
<dbReference type="FunFam" id="1.20.900.10:FF:000007">
    <property type="entry name" value="rho guanine nucleotide exchange factor 19"/>
    <property type="match status" value="1"/>
</dbReference>
<evidence type="ECO:0000256" key="1">
    <source>
        <dbReference type="ARBA" id="ARBA00004316"/>
    </source>
</evidence>
<feature type="compositionally biased region" description="Low complexity" evidence="6">
    <location>
        <begin position="130"/>
        <end position="162"/>
    </location>
</feature>
<feature type="domain" description="PH" evidence="8">
    <location>
        <begin position="588"/>
        <end position="714"/>
    </location>
</feature>
<accession>A0A3Q0SCX8</accession>
<evidence type="ECO:0000259" key="9">
    <source>
        <dbReference type="PROSITE" id="PS50010"/>
    </source>
</evidence>